<keyword evidence="4" id="KW-1185">Reference proteome</keyword>
<feature type="region of interest" description="Disordered" evidence="1">
    <location>
        <begin position="267"/>
        <end position="344"/>
    </location>
</feature>
<feature type="compositionally biased region" description="Basic and acidic residues" evidence="1">
    <location>
        <begin position="46"/>
        <end position="79"/>
    </location>
</feature>
<accession>A0ABQ9GR01</accession>
<proteinExistence type="predicted"/>
<feature type="compositionally biased region" description="Low complexity" evidence="1">
    <location>
        <begin position="508"/>
        <end position="517"/>
    </location>
</feature>
<feature type="compositionally biased region" description="Low complexity" evidence="1">
    <location>
        <begin position="31"/>
        <end position="44"/>
    </location>
</feature>
<evidence type="ECO:0000313" key="3">
    <source>
        <dbReference type="EMBL" id="KAJ8874440.1"/>
    </source>
</evidence>
<feature type="region of interest" description="Disordered" evidence="1">
    <location>
        <begin position="498"/>
        <end position="517"/>
    </location>
</feature>
<feature type="chain" id="PRO_5045242812" evidence="2">
    <location>
        <begin position="22"/>
        <end position="604"/>
    </location>
</feature>
<keyword evidence="2" id="KW-0732">Signal</keyword>
<protein>
    <submittedName>
        <fullName evidence="3">Uncharacterized protein</fullName>
    </submittedName>
</protein>
<feature type="region of interest" description="Disordered" evidence="1">
    <location>
        <begin position="28"/>
        <end position="80"/>
    </location>
</feature>
<organism evidence="3 4">
    <name type="scientific">Dryococelus australis</name>
    <dbReference type="NCBI Taxonomy" id="614101"/>
    <lineage>
        <taxon>Eukaryota</taxon>
        <taxon>Metazoa</taxon>
        <taxon>Ecdysozoa</taxon>
        <taxon>Arthropoda</taxon>
        <taxon>Hexapoda</taxon>
        <taxon>Insecta</taxon>
        <taxon>Pterygota</taxon>
        <taxon>Neoptera</taxon>
        <taxon>Polyneoptera</taxon>
        <taxon>Phasmatodea</taxon>
        <taxon>Verophasmatodea</taxon>
        <taxon>Anareolatae</taxon>
        <taxon>Phasmatidae</taxon>
        <taxon>Eurycanthinae</taxon>
        <taxon>Dryococelus</taxon>
    </lineage>
</organism>
<feature type="compositionally biased region" description="Basic and acidic residues" evidence="1">
    <location>
        <begin position="267"/>
        <end position="279"/>
    </location>
</feature>
<dbReference type="Proteomes" id="UP001159363">
    <property type="component" value="Chromosome 9"/>
</dbReference>
<evidence type="ECO:0000256" key="2">
    <source>
        <dbReference type="SAM" id="SignalP"/>
    </source>
</evidence>
<evidence type="ECO:0000256" key="1">
    <source>
        <dbReference type="SAM" id="MobiDB-lite"/>
    </source>
</evidence>
<reference evidence="3 4" key="1">
    <citation type="submission" date="2023-02" db="EMBL/GenBank/DDBJ databases">
        <title>LHISI_Scaffold_Assembly.</title>
        <authorList>
            <person name="Stuart O.P."/>
            <person name="Cleave R."/>
            <person name="Magrath M.J.L."/>
            <person name="Mikheyev A.S."/>
        </authorList>
    </citation>
    <scope>NUCLEOTIDE SEQUENCE [LARGE SCALE GENOMIC DNA]</scope>
    <source>
        <strain evidence="3">Daus_M_001</strain>
        <tissue evidence="3">Leg muscle</tissue>
    </source>
</reference>
<sequence>MSLHIISIACVDLALRSETLAYPDHEVTSHAAATGRRAGRVGTLGRHGDEARHDAGQHEEGGPEGVEEHGASPRPEGLRGRQLQLAAAERRPHPVLLPAAVPRQRTLLHQLLLLLQLQLAVVQSLPHPGLLPAAVPRQRTLLQQSLLLQRQASARLQQHSSFLSTHRALSTKPTTRDLPLPPFAFHYPHFTSPPESIGNLWRWRYIANIGYNDIADIDQIDIAIVAPYIPVARRRAACVVRRPTLPKLTSTHGGRRPCISSARVRTRDVLPSRGRDAPRNRRRKTLSITSKPRTMTRRRNKERWRNLPIAPNEKQDHSDANLTKSKLRQSDKRTGDNWPSGARPHIHLQERNLCKEACIAAERDRVANATAWAMALSADLPWRSRLVRLRTEVREALGSNPESVMVLSNSPPIIEHFTIVRPKHVQFSQIGRDFTSMQQPIEIRRRLQYRQHCEARLRPDFRTWESCPDDAAGQWVFSGSPVSPALAFRRCSKPTLNGSQDLNKRHSASLSSSPELSDTVLNTSSDSSLLELSTNLLLQLRDFGAFGKGDDVITDALPPLRLHCAAEMLGSGVMAFGDPVNLTPEDFEAALPTLLFVLSNRREG</sequence>
<comment type="caution">
    <text evidence="3">The sequence shown here is derived from an EMBL/GenBank/DDBJ whole genome shotgun (WGS) entry which is preliminary data.</text>
</comment>
<gene>
    <name evidence="3" type="ORF">PR048_025289</name>
</gene>
<name>A0ABQ9GR01_9NEOP</name>
<evidence type="ECO:0000313" key="4">
    <source>
        <dbReference type="Proteomes" id="UP001159363"/>
    </source>
</evidence>
<feature type="signal peptide" evidence="2">
    <location>
        <begin position="1"/>
        <end position="21"/>
    </location>
</feature>
<dbReference type="EMBL" id="JARBHB010000010">
    <property type="protein sequence ID" value="KAJ8874440.1"/>
    <property type="molecule type" value="Genomic_DNA"/>
</dbReference>